<reference evidence="1 2" key="1">
    <citation type="submission" date="2016-04" db="EMBL/GenBank/DDBJ databases">
        <title>Complete genome sequence of natural rubber-degrading, novel Gram-negative bacterium, Rhizobacter gummiphilus strain NS21.</title>
        <authorList>
            <person name="Tabata M."/>
            <person name="Kasai D."/>
            <person name="Fukuda M."/>
        </authorList>
    </citation>
    <scope>NUCLEOTIDE SEQUENCE [LARGE SCALE GENOMIC DNA]</scope>
    <source>
        <strain evidence="1 2">NS21</strain>
    </source>
</reference>
<dbReference type="InterPro" id="IPR025454">
    <property type="entry name" value="DUF4275"/>
</dbReference>
<name>A0A1W6LDW3_9BURK</name>
<protein>
    <submittedName>
        <fullName evidence="1">Uncharacterized protein</fullName>
    </submittedName>
</protein>
<dbReference type="KEGG" id="rgu:A4W93_22310"/>
<evidence type="ECO:0000313" key="2">
    <source>
        <dbReference type="Proteomes" id="UP000193427"/>
    </source>
</evidence>
<gene>
    <name evidence="1" type="ORF">A4W93_22310</name>
</gene>
<evidence type="ECO:0000313" key="1">
    <source>
        <dbReference type="EMBL" id="ARN22419.1"/>
    </source>
</evidence>
<sequence>MRVLPEAEASALATAWIGVYGHQGFNMKAYLWHVFSGGGYDCLRGKAALAAYAAREAPEYLVLSNDRRFALATDVRPDEVDLSDALVFPPNLAWTMAFTHEDGWLDGPFFATHPDVMRLDAANLVQIRKRREIEAARAKGWT</sequence>
<organism evidence="1 2">
    <name type="scientific">Piscinibacter gummiphilus</name>
    <dbReference type="NCBI Taxonomy" id="946333"/>
    <lineage>
        <taxon>Bacteria</taxon>
        <taxon>Pseudomonadati</taxon>
        <taxon>Pseudomonadota</taxon>
        <taxon>Betaproteobacteria</taxon>
        <taxon>Burkholderiales</taxon>
        <taxon>Sphaerotilaceae</taxon>
        <taxon>Piscinibacter</taxon>
    </lineage>
</organism>
<accession>A0A1W6LDW3</accession>
<dbReference type="AlphaFoldDB" id="A0A1W6LDW3"/>
<proteinExistence type="predicted"/>
<dbReference type="STRING" id="946333.A4W93_22310"/>
<dbReference type="EMBL" id="CP015118">
    <property type="protein sequence ID" value="ARN22419.1"/>
    <property type="molecule type" value="Genomic_DNA"/>
</dbReference>
<keyword evidence="2" id="KW-1185">Reference proteome</keyword>
<dbReference type="Proteomes" id="UP000193427">
    <property type="component" value="Chromosome"/>
</dbReference>
<dbReference type="Pfam" id="PF14101">
    <property type="entry name" value="DUF4275"/>
    <property type="match status" value="1"/>
</dbReference>